<comment type="caution">
    <text evidence="1">The sequence shown here is derived from an EMBL/GenBank/DDBJ whole genome shotgun (WGS) entry which is preliminary data.</text>
</comment>
<proteinExistence type="predicted"/>
<protein>
    <submittedName>
        <fullName evidence="1">Uncharacterized protein</fullName>
    </submittedName>
</protein>
<reference evidence="1" key="1">
    <citation type="submission" date="2018-01" db="EMBL/GenBank/DDBJ databases">
        <authorList>
            <person name="Krukenberg V."/>
        </authorList>
    </citation>
    <scope>NUCLEOTIDE SEQUENCE</scope>
    <source>
        <strain evidence="1">E20ANME2</strain>
    </source>
</reference>
<evidence type="ECO:0000313" key="1">
    <source>
        <dbReference type="EMBL" id="PXF57552.1"/>
    </source>
</evidence>
<dbReference type="EMBL" id="PQXF01000057">
    <property type="protein sequence ID" value="PXF57552.1"/>
    <property type="molecule type" value="Genomic_DNA"/>
</dbReference>
<accession>A0AC61KYX1</accession>
<evidence type="ECO:0000313" key="2">
    <source>
        <dbReference type="Proteomes" id="UP000248329"/>
    </source>
</evidence>
<gene>
    <name evidence="1" type="ORF">C4B59_15030</name>
</gene>
<sequence length="133" mass="15878">MQEYLANSEWVDDYDAGGWDCSQMAAYMEFMLENCGYHTIIQEADMEGKQYGHAWILVEFRQGWLAYECTGRYWVYSDEVTARSYEPYGTVHWNPGFYTAGVRYESIYDIWGDYEQYSNGEEVFLKEYGWWTN</sequence>
<dbReference type="Proteomes" id="UP000248329">
    <property type="component" value="Unassembled WGS sequence"/>
</dbReference>
<organism evidence="1 2">
    <name type="scientific">Candidatus Methanogaster sp</name>
    <dbReference type="NCBI Taxonomy" id="3386292"/>
    <lineage>
        <taxon>Archaea</taxon>
        <taxon>Methanobacteriati</taxon>
        <taxon>Methanobacteriota</taxon>
        <taxon>Stenosarchaea group</taxon>
        <taxon>Methanomicrobia</taxon>
        <taxon>Methanosarcinales</taxon>
        <taxon>ANME-2 cluster</taxon>
        <taxon>Candidatus Methanogasteraceae</taxon>
        <taxon>Candidatus Methanogaster</taxon>
    </lineage>
</organism>
<name>A0AC61KYX1_9EURY</name>